<dbReference type="Gene3D" id="2.40.170.20">
    <property type="entry name" value="TonB-dependent receptor, beta-barrel domain"/>
    <property type="match status" value="1"/>
</dbReference>
<evidence type="ECO:0000256" key="8">
    <source>
        <dbReference type="PROSITE-ProRule" id="PRU01360"/>
    </source>
</evidence>
<evidence type="ECO:0000256" key="7">
    <source>
        <dbReference type="ARBA" id="ARBA00023237"/>
    </source>
</evidence>
<keyword evidence="4 8" id="KW-0812">Transmembrane</keyword>
<dbReference type="InterPro" id="IPR039426">
    <property type="entry name" value="TonB-dep_rcpt-like"/>
</dbReference>
<evidence type="ECO:0000256" key="5">
    <source>
        <dbReference type="ARBA" id="ARBA00023077"/>
    </source>
</evidence>
<accession>A0A7X8SLX8</accession>
<evidence type="ECO:0000259" key="11">
    <source>
        <dbReference type="Pfam" id="PF00593"/>
    </source>
</evidence>
<keyword evidence="3 8" id="KW-1134">Transmembrane beta strand</keyword>
<dbReference type="EMBL" id="JABAIL010000004">
    <property type="protein sequence ID" value="NLR92654.1"/>
    <property type="molecule type" value="Genomic_DNA"/>
</dbReference>
<feature type="chain" id="PRO_5030888429" evidence="10">
    <location>
        <begin position="20"/>
        <end position="841"/>
    </location>
</feature>
<evidence type="ECO:0000313" key="13">
    <source>
        <dbReference type="EMBL" id="NLR92654.1"/>
    </source>
</evidence>
<dbReference type="Pfam" id="PF00593">
    <property type="entry name" value="TonB_dep_Rec_b-barrel"/>
    <property type="match status" value="1"/>
</dbReference>
<comment type="subcellular location">
    <subcellularLocation>
        <location evidence="1 8">Cell outer membrane</location>
        <topology evidence="1 8">Multi-pass membrane protein</topology>
    </subcellularLocation>
</comment>
<dbReference type="InterPro" id="IPR036942">
    <property type="entry name" value="Beta-barrel_TonB_sf"/>
</dbReference>
<evidence type="ECO:0000256" key="9">
    <source>
        <dbReference type="RuleBase" id="RU003357"/>
    </source>
</evidence>
<evidence type="ECO:0000256" key="1">
    <source>
        <dbReference type="ARBA" id="ARBA00004571"/>
    </source>
</evidence>
<organism evidence="13 14">
    <name type="scientific">Flammeovirga agarivorans</name>
    <dbReference type="NCBI Taxonomy" id="2726742"/>
    <lineage>
        <taxon>Bacteria</taxon>
        <taxon>Pseudomonadati</taxon>
        <taxon>Bacteroidota</taxon>
        <taxon>Cytophagia</taxon>
        <taxon>Cytophagales</taxon>
        <taxon>Flammeovirgaceae</taxon>
        <taxon>Flammeovirga</taxon>
    </lineage>
</organism>
<evidence type="ECO:0000256" key="3">
    <source>
        <dbReference type="ARBA" id="ARBA00022452"/>
    </source>
</evidence>
<evidence type="ECO:0000313" key="14">
    <source>
        <dbReference type="Proteomes" id="UP000585050"/>
    </source>
</evidence>
<dbReference type="PANTHER" id="PTHR47234:SF3">
    <property type="entry name" value="SECRETIN_TONB SHORT N-TERMINAL DOMAIN-CONTAINING PROTEIN"/>
    <property type="match status" value="1"/>
</dbReference>
<dbReference type="Gene3D" id="2.170.130.10">
    <property type="entry name" value="TonB-dependent receptor, plug domain"/>
    <property type="match status" value="1"/>
</dbReference>
<dbReference type="InterPro" id="IPR008969">
    <property type="entry name" value="CarboxyPept-like_regulatory"/>
</dbReference>
<feature type="signal peptide" evidence="10">
    <location>
        <begin position="1"/>
        <end position="19"/>
    </location>
</feature>
<reference evidence="13 14" key="1">
    <citation type="submission" date="2020-04" db="EMBL/GenBank/DDBJ databases">
        <title>Flammeovirga sp. SR4, a novel species isolated from seawater.</title>
        <authorList>
            <person name="Wang X."/>
        </authorList>
    </citation>
    <scope>NUCLEOTIDE SEQUENCE [LARGE SCALE GENOMIC DNA]</scope>
    <source>
        <strain evidence="13 14">SR4</strain>
    </source>
</reference>
<keyword evidence="2 8" id="KW-0813">Transport</keyword>
<dbReference type="Pfam" id="PF07715">
    <property type="entry name" value="Plug"/>
    <property type="match status" value="1"/>
</dbReference>
<dbReference type="Pfam" id="PF13715">
    <property type="entry name" value="CarbopepD_reg_2"/>
    <property type="match status" value="1"/>
</dbReference>
<dbReference type="InterPro" id="IPR000531">
    <property type="entry name" value="Beta-barrel_TonB"/>
</dbReference>
<dbReference type="CDD" id="cd01347">
    <property type="entry name" value="ligand_gated_channel"/>
    <property type="match status" value="1"/>
</dbReference>
<dbReference type="Gene3D" id="2.60.40.1120">
    <property type="entry name" value="Carboxypeptidase-like, regulatory domain"/>
    <property type="match status" value="1"/>
</dbReference>
<evidence type="ECO:0000256" key="2">
    <source>
        <dbReference type="ARBA" id="ARBA00022448"/>
    </source>
</evidence>
<comment type="similarity">
    <text evidence="8 9">Belongs to the TonB-dependent receptor family.</text>
</comment>
<dbReference type="PROSITE" id="PS52016">
    <property type="entry name" value="TONB_DEPENDENT_REC_3"/>
    <property type="match status" value="1"/>
</dbReference>
<keyword evidence="10" id="KW-0732">Signal</keyword>
<feature type="domain" description="TonB-dependent receptor plug" evidence="12">
    <location>
        <begin position="114"/>
        <end position="236"/>
    </location>
</feature>
<protein>
    <submittedName>
        <fullName evidence="13">TonB-dependent receptor</fullName>
    </submittedName>
</protein>
<dbReference type="GO" id="GO:0009279">
    <property type="term" value="C:cell outer membrane"/>
    <property type="evidence" value="ECO:0007669"/>
    <property type="project" value="UniProtKB-SubCell"/>
</dbReference>
<keyword evidence="14" id="KW-1185">Reference proteome</keyword>
<keyword evidence="5 9" id="KW-0798">TonB box</keyword>
<evidence type="ECO:0000259" key="12">
    <source>
        <dbReference type="Pfam" id="PF07715"/>
    </source>
</evidence>
<dbReference type="SUPFAM" id="SSF49464">
    <property type="entry name" value="Carboxypeptidase regulatory domain-like"/>
    <property type="match status" value="1"/>
</dbReference>
<evidence type="ECO:0000256" key="10">
    <source>
        <dbReference type="SAM" id="SignalP"/>
    </source>
</evidence>
<dbReference type="Proteomes" id="UP000585050">
    <property type="component" value="Unassembled WGS sequence"/>
</dbReference>
<evidence type="ECO:0000256" key="6">
    <source>
        <dbReference type="ARBA" id="ARBA00023136"/>
    </source>
</evidence>
<dbReference type="RefSeq" id="WP_168883359.1">
    <property type="nucleotide sequence ID" value="NZ_JABAIL010000004.1"/>
</dbReference>
<name>A0A7X8SLX8_9BACT</name>
<dbReference type="InterPro" id="IPR012910">
    <property type="entry name" value="Plug_dom"/>
</dbReference>
<keyword evidence="6 8" id="KW-0472">Membrane</keyword>
<sequence>MKHLITLLTILFIQSSLYAQNITVNGNVSDQSGEPLPGVVIYEKGNQAHGTTTNFDGNFEFEVESTSTLVIRFVGYKTQEISATTSLIKINLEEDATELEAVEIVGSRSQNRTVTETPVAIDVINLEEVTAATGQLDMNQLLQYVAPSFNANRQSGADGADHVDPATLRGLGPDQTLVLINGKRRHQSSLINLYGTRGRGNTGTDLNAIPMSSIERIEILRDGASAQYGSDAIAGVINIVLKKNTDGVNVNVGTGVTSEGDGATGNVDVNYGTKLGDNGGFVNVTGQYQYRGRTNRVPEGQETFRNYIGDALAEGYGAFVNAALPVSENTEVYAFGGYNYRHGESYAWTREADDDRNVPEIYPNGFDPNIISDITDFSISTGVKTKWNDWKIDLNNTFGHNEFKYNVNNTLNASMGINSPTSFYAGKHYLSQNVTGVDVSKFYDGFLNGLNVAFGSEFRIDTYGIGAGEEASYTNYSEDGSIPGGSQGFPGFRPENVVNAHRTNVALYLDLETDITEKWMVAVAGRYENYSDFGSTFNGKIATRYEVSKALAFRGSFSTGFRAPSLAQKYYSSTFTDVEGGVTIDKVIAPNDSELAQALGIPELKQEKALNASFGFTANPLDGLSITVDGYYVKIDDRIVLTGAFTSDDPDIGDELEAMNVGAAQFFTNALNTQTYGVDVVVAYTHNWDLHTITTSLAGNFNHMELGEINTNEKLEGKEDIYFGEREQMFLLASAPKSKFNFSVNHNYKKFSSMIRLNRYSEVELMDWDGNIDHYAPRVTTDVAVTYALSQKLNWTLGGNNIFNVYPSKQDPLSTESGGYYDAVQMGFNGAYFYTKLGIKF</sequence>
<dbReference type="AlphaFoldDB" id="A0A7X8SLX8"/>
<dbReference type="SUPFAM" id="SSF56935">
    <property type="entry name" value="Porins"/>
    <property type="match status" value="1"/>
</dbReference>
<feature type="domain" description="TonB-dependent receptor-like beta-barrel" evidence="11">
    <location>
        <begin position="329"/>
        <end position="802"/>
    </location>
</feature>
<proteinExistence type="inferred from homology"/>
<dbReference type="PANTHER" id="PTHR47234">
    <property type="match status" value="1"/>
</dbReference>
<dbReference type="InterPro" id="IPR037066">
    <property type="entry name" value="Plug_dom_sf"/>
</dbReference>
<gene>
    <name evidence="13" type="ORF">HGP29_15655</name>
</gene>
<comment type="caution">
    <text evidence="13">The sequence shown here is derived from an EMBL/GenBank/DDBJ whole genome shotgun (WGS) entry which is preliminary data.</text>
</comment>
<evidence type="ECO:0000256" key="4">
    <source>
        <dbReference type="ARBA" id="ARBA00022692"/>
    </source>
</evidence>
<keyword evidence="7 8" id="KW-0998">Cell outer membrane</keyword>
<keyword evidence="13" id="KW-0675">Receptor</keyword>